<dbReference type="InterPro" id="IPR005107">
    <property type="entry name" value="CO_DH_flav_C"/>
</dbReference>
<comment type="caution">
    <text evidence="5">The sequence shown here is derived from an EMBL/GenBank/DDBJ whole genome shotgun (WGS) entry which is preliminary data.</text>
</comment>
<dbReference type="InterPro" id="IPR002346">
    <property type="entry name" value="Mopterin_DH_FAD-bd"/>
</dbReference>
<dbReference type="PROSITE" id="PS51387">
    <property type="entry name" value="FAD_PCMH"/>
    <property type="match status" value="1"/>
</dbReference>
<keyword evidence="3" id="KW-0560">Oxidoreductase</keyword>
<dbReference type="PANTHER" id="PTHR42659:SF2">
    <property type="entry name" value="XANTHINE DEHYDROGENASE SUBUNIT C-RELATED"/>
    <property type="match status" value="1"/>
</dbReference>
<reference evidence="6" key="1">
    <citation type="journal article" date="2019" name="Int. J. Syst. Evol. Microbiol.">
        <title>The Global Catalogue of Microorganisms (GCM) 10K type strain sequencing project: providing services to taxonomists for standard genome sequencing and annotation.</title>
        <authorList>
            <consortium name="The Broad Institute Genomics Platform"/>
            <consortium name="The Broad Institute Genome Sequencing Center for Infectious Disease"/>
            <person name="Wu L."/>
            <person name="Ma J."/>
        </authorList>
    </citation>
    <scope>NUCLEOTIDE SEQUENCE [LARGE SCALE GENOMIC DNA]</scope>
    <source>
        <strain evidence="6">CCUG 48216</strain>
    </source>
</reference>
<evidence type="ECO:0000256" key="2">
    <source>
        <dbReference type="ARBA" id="ARBA00022827"/>
    </source>
</evidence>
<sequence length="306" mass="32228">MLAWQDHPHRSSALYRPATLEEARKLKRDHGGKAVYAAGGTLLRTLWENGTAALPEVLIDLRGIEDLTGIRYDGCRLYIGALTNLSACRSSAEIAAVSPALREAAKVIAAPSVRNLATLGGNLACGYGDTLPALLVAEAELAVNGPASVRWVPVAEWLEDRWSDAYDPETIVAGVRLPAAAAPGEGGRRFEVYRKVGRREAFTPSLVTAALAGTAGEGGVLRGVRIAAGGGNGRPQRLGLAEALLEGRRLSAELLPSLCEAVYEEYAPSGDAFATGAYKAKTAANLIAAELWRLLGDREDGSGQSK</sequence>
<accession>A0ABW3S5Z9</accession>
<organism evidence="5 6">
    <name type="scientific">Paenibacillus timonensis</name>
    <dbReference type="NCBI Taxonomy" id="225915"/>
    <lineage>
        <taxon>Bacteria</taxon>
        <taxon>Bacillati</taxon>
        <taxon>Bacillota</taxon>
        <taxon>Bacilli</taxon>
        <taxon>Bacillales</taxon>
        <taxon>Paenibacillaceae</taxon>
        <taxon>Paenibacillus</taxon>
    </lineage>
</organism>
<evidence type="ECO:0000256" key="3">
    <source>
        <dbReference type="ARBA" id="ARBA00023002"/>
    </source>
</evidence>
<dbReference type="SMART" id="SM01092">
    <property type="entry name" value="CO_deh_flav_C"/>
    <property type="match status" value="1"/>
</dbReference>
<dbReference type="Gene3D" id="3.30.43.10">
    <property type="entry name" value="Uridine Diphospho-n-acetylenolpyruvylglucosamine Reductase, domain 2"/>
    <property type="match status" value="1"/>
</dbReference>
<dbReference type="SUPFAM" id="SSF55447">
    <property type="entry name" value="CO dehydrogenase flavoprotein C-terminal domain-like"/>
    <property type="match status" value="1"/>
</dbReference>
<dbReference type="InterPro" id="IPR036683">
    <property type="entry name" value="CO_DH_flav_C_dom_sf"/>
</dbReference>
<evidence type="ECO:0000256" key="1">
    <source>
        <dbReference type="ARBA" id="ARBA00022630"/>
    </source>
</evidence>
<feature type="domain" description="FAD-binding PCMH-type" evidence="4">
    <location>
        <begin position="7"/>
        <end position="182"/>
    </location>
</feature>
<protein>
    <submittedName>
        <fullName evidence="5">FAD binding domain-containing protein</fullName>
    </submittedName>
</protein>
<dbReference type="Gene3D" id="3.30.390.50">
    <property type="entry name" value="CO dehydrogenase flavoprotein, C-terminal domain"/>
    <property type="match status" value="1"/>
</dbReference>
<keyword evidence="1" id="KW-0285">Flavoprotein</keyword>
<evidence type="ECO:0000259" key="4">
    <source>
        <dbReference type="PROSITE" id="PS51387"/>
    </source>
</evidence>
<dbReference type="SUPFAM" id="SSF56176">
    <property type="entry name" value="FAD-binding/transporter-associated domain-like"/>
    <property type="match status" value="1"/>
</dbReference>
<dbReference type="InterPro" id="IPR016166">
    <property type="entry name" value="FAD-bd_PCMH"/>
</dbReference>
<dbReference type="InterPro" id="IPR016167">
    <property type="entry name" value="FAD-bd_PCMH_sub1"/>
</dbReference>
<dbReference type="InterPro" id="IPR036318">
    <property type="entry name" value="FAD-bd_PCMH-like_sf"/>
</dbReference>
<dbReference type="InterPro" id="IPR016169">
    <property type="entry name" value="FAD-bd_PCMH_sub2"/>
</dbReference>
<proteinExistence type="predicted"/>
<dbReference type="PANTHER" id="PTHR42659">
    <property type="entry name" value="XANTHINE DEHYDROGENASE SUBUNIT C-RELATED"/>
    <property type="match status" value="1"/>
</dbReference>
<gene>
    <name evidence="5" type="ORF">ACFQ2Z_00955</name>
</gene>
<keyword evidence="6" id="KW-1185">Reference proteome</keyword>
<evidence type="ECO:0000313" key="5">
    <source>
        <dbReference type="EMBL" id="MFD1179913.1"/>
    </source>
</evidence>
<dbReference type="Pfam" id="PF03450">
    <property type="entry name" value="CO_deh_flav_C"/>
    <property type="match status" value="1"/>
</dbReference>
<keyword evidence="2" id="KW-0274">FAD</keyword>
<evidence type="ECO:0000313" key="6">
    <source>
        <dbReference type="Proteomes" id="UP001597211"/>
    </source>
</evidence>
<name>A0ABW3S5Z9_9BACL</name>
<dbReference type="Pfam" id="PF00941">
    <property type="entry name" value="FAD_binding_5"/>
    <property type="match status" value="1"/>
</dbReference>
<dbReference type="Proteomes" id="UP001597211">
    <property type="component" value="Unassembled WGS sequence"/>
</dbReference>
<dbReference type="RefSeq" id="WP_240268244.1">
    <property type="nucleotide sequence ID" value="NZ_JAKSXN010000009.1"/>
</dbReference>
<dbReference type="EMBL" id="JBHTKZ010000001">
    <property type="protein sequence ID" value="MFD1179913.1"/>
    <property type="molecule type" value="Genomic_DNA"/>
</dbReference>
<dbReference type="InterPro" id="IPR051312">
    <property type="entry name" value="Diverse_Substr_Oxidored"/>
</dbReference>
<dbReference type="Gene3D" id="3.30.465.10">
    <property type="match status" value="1"/>
</dbReference>